<dbReference type="InterPro" id="IPR001387">
    <property type="entry name" value="Cro/C1-type_HTH"/>
</dbReference>
<dbReference type="Pfam" id="PF01381">
    <property type="entry name" value="HTH_3"/>
    <property type="match status" value="1"/>
</dbReference>
<organism evidence="2 3">
    <name type="scientific">Aestuariispira insulae</name>
    <dbReference type="NCBI Taxonomy" id="1461337"/>
    <lineage>
        <taxon>Bacteria</taxon>
        <taxon>Pseudomonadati</taxon>
        <taxon>Pseudomonadota</taxon>
        <taxon>Alphaproteobacteria</taxon>
        <taxon>Rhodospirillales</taxon>
        <taxon>Kiloniellaceae</taxon>
        <taxon>Aestuariispira</taxon>
    </lineage>
</organism>
<dbReference type="PROSITE" id="PS50943">
    <property type="entry name" value="HTH_CROC1"/>
    <property type="match status" value="1"/>
</dbReference>
<reference evidence="2 3" key="1">
    <citation type="submission" date="2018-07" db="EMBL/GenBank/DDBJ databases">
        <title>Genomic Encyclopedia of Type Strains, Phase III (KMG-III): the genomes of soil and plant-associated and newly described type strains.</title>
        <authorList>
            <person name="Whitman W."/>
        </authorList>
    </citation>
    <scope>NUCLEOTIDE SEQUENCE [LARGE SCALE GENOMIC DNA]</scope>
    <source>
        <strain evidence="2 3">CECT 8488</strain>
    </source>
</reference>
<keyword evidence="3" id="KW-1185">Reference proteome</keyword>
<evidence type="ECO:0000259" key="1">
    <source>
        <dbReference type="PROSITE" id="PS50943"/>
    </source>
</evidence>
<evidence type="ECO:0000313" key="2">
    <source>
        <dbReference type="EMBL" id="RED51002.1"/>
    </source>
</evidence>
<accession>A0A3D9HNC5</accession>
<dbReference type="InterPro" id="IPR010982">
    <property type="entry name" value="Lambda_DNA-bd_dom_sf"/>
</dbReference>
<dbReference type="RefSeq" id="WP_115936783.1">
    <property type="nucleotide sequence ID" value="NZ_QRDW01000004.1"/>
</dbReference>
<dbReference type="CDD" id="cd00093">
    <property type="entry name" value="HTH_XRE"/>
    <property type="match status" value="1"/>
</dbReference>
<dbReference type="EMBL" id="QRDW01000004">
    <property type="protein sequence ID" value="RED51002.1"/>
    <property type="molecule type" value="Genomic_DNA"/>
</dbReference>
<dbReference type="GO" id="GO:0003677">
    <property type="term" value="F:DNA binding"/>
    <property type="evidence" value="ECO:0007669"/>
    <property type="project" value="InterPro"/>
</dbReference>
<feature type="domain" description="HTH cro/C1-type" evidence="1">
    <location>
        <begin position="17"/>
        <end position="73"/>
    </location>
</feature>
<dbReference type="SUPFAM" id="SSF47413">
    <property type="entry name" value="lambda repressor-like DNA-binding domains"/>
    <property type="match status" value="1"/>
</dbReference>
<gene>
    <name evidence="2" type="ORF">DFP90_104278</name>
</gene>
<dbReference type="Gene3D" id="1.10.260.40">
    <property type="entry name" value="lambda repressor-like DNA-binding domains"/>
    <property type="match status" value="1"/>
</dbReference>
<sequence>MLTRDRRETVRLFRNRLTEAMKAADMNKSALARVSGIDRSTLSQLLSTDNERLPRAETVASMAKSLQVSLDWLLGLSNEARLGAAILKDSIEISLTSDVPTDECLAVWHKEAVGYKIRYVPAGLPDLVKTQAVLQFEFQSFASKSPIQAITASEDKLEYSRLPDADMEICTSFQMLETFARGEGIWDGLDREVRLEQLDRIATVMDELYPKLRLFLYNGLTHHAAPYTVFGPKRAAIYMGQMYFVFNTREHIRTLIDHFDGLVKAATIQANEIPAFIEKLKRQI</sequence>
<dbReference type="OrthoDB" id="8895516at2"/>
<dbReference type="AlphaFoldDB" id="A0A3D9HNC5"/>
<dbReference type="Proteomes" id="UP000256845">
    <property type="component" value="Unassembled WGS sequence"/>
</dbReference>
<dbReference type="SMART" id="SM00530">
    <property type="entry name" value="HTH_XRE"/>
    <property type="match status" value="1"/>
</dbReference>
<proteinExistence type="predicted"/>
<name>A0A3D9HNC5_9PROT</name>
<protein>
    <submittedName>
        <fullName evidence="2">Helix-turn-helix protein</fullName>
    </submittedName>
</protein>
<comment type="caution">
    <text evidence="2">The sequence shown here is derived from an EMBL/GenBank/DDBJ whole genome shotgun (WGS) entry which is preliminary data.</text>
</comment>
<evidence type="ECO:0000313" key="3">
    <source>
        <dbReference type="Proteomes" id="UP000256845"/>
    </source>
</evidence>